<feature type="region of interest" description="Disordered" evidence="1">
    <location>
        <begin position="50"/>
        <end position="77"/>
    </location>
</feature>
<feature type="region of interest" description="Disordered" evidence="1">
    <location>
        <begin position="107"/>
        <end position="174"/>
    </location>
</feature>
<dbReference type="AlphaFoldDB" id="A0A0P7ZF16"/>
<protein>
    <submittedName>
        <fullName evidence="3">Uncharacterized protein</fullName>
    </submittedName>
</protein>
<organism evidence="3 4">
    <name type="scientific">Phormidesmis priestleyi Ana</name>
    <dbReference type="NCBI Taxonomy" id="1666911"/>
    <lineage>
        <taxon>Bacteria</taxon>
        <taxon>Bacillati</taxon>
        <taxon>Cyanobacteriota</taxon>
        <taxon>Cyanophyceae</taxon>
        <taxon>Leptolyngbyales</taxon>
        <taxon>Leptolyngbyaceae</taxon>
        <taxon>Phormidesmis</taxon>
    </lineage>
</organism>
<feature type="signal peptide" evidence="2">
    <location>
        <begin position="1"/>
        <end position="25"/>
    </location>
</feature>
<keyword evidence="2" id="KW-0732">Signal</keyword>
<evidence type="ECO:0000313" key="4">
    <source>
        <dbReference type="Proteomes" id="UP000050465"/>
    </source>
</evidence>
<feature type="compositionally biased region" description="Gly residues" evidence="1">
    <location>
        <begin position="129"/>
        <end position="145"/>
    </location>
</feature>
<dbReference type="EMBL" id="LJZR01000036">
    <property type="protein sequence ID" value="KPQ33212.1"/>
    <property type="molecule type" value="Genomic_DNA"/>
</dbReference>
<accession>A0A0P7ZF16</accession>
<proteinExistence type="predicted"/>
<gene>
    <name evidence="3" type="ORF">HLUCCA11_19230</name>
</gene>
<name>A0A0P7ZF16_9CYAN</name>
<dbReference type="PATRIC" id="fig|1666911.3.peg.2125"/>
<evidence type="ECO:0000256" key="2">
    <source>
        <dbReference type="SAM" id="SignalP"/>
    </source>
</evidence>
<feature type="compositionally biased region" description="Polar residues" evidence="1">
    <location>
        <begin position="62"/>
        <end position="73"/>
    </location>
</feature>
<feature type="compositionally biased region" description="Low complexity" evidence="1">
    <location>
        <begin position="107"/>
        <end position="128"/>
    </location>
</feature>
<sequence>MNVIKLSSSLLATTGLLFTSLPAFAGPFDTVSPGIFATPGTLITPGTVGAGTVGTAETTPEANQSENVGNSEVQGLGDHDSWVSQDLLVEDPRALCSDVGLGNNTVASSLQSSNSSSSSSRNTSSSASSGGGGGGVSILGIGVSGSGQRSDRSSNSNSQNHNNRESTANTFESSTVEVGQNCDAFVEAAAARDMNYEDNLTERYRIRSGRRGEQVDSLLER</sequence>
<reference evidence="3 4" key="1">
    <citation type="submission" date="2015-09" db="EMBL/GenBank/DDBJ databases">
        <title>Identification and resolution of microdiversity through metagenomic sequencing of parallel consortia.</title>
        <authorList>
            <person name="Nelson W.C."/>
            <person name="Romine M.F."/>
            <person name="Lindemann S.R."/>
        </authorList>
    </citation>
    <scope>NUCLEOTIDE SEQUENCE [LARGE SCALE GENOMIC DNA]</scope>
    <source>
        <strain evidence="3">Ana</strain>
    </source>
</reference>
<evidence type="ECO:0000313" key="3">
    <source>
        <dbReference type="EMBL" id="KPQ33212.1"/>
    </source>
</evidence>
<evidence type="ECO:0000256" key="1">
    <source>
        <dbReference type="SAM" id="MobiDB-lite"/>
    </source>
</evidence>
<feature type="chain" id="PRO_5006147111" evidence="2">
    <location>
        <begin position="26"/>
        <end position="221"/>
    </location>
</feature>
<comment type="caution">
    <text evidence="3">The sequence shown here is derived from an EMBL/GenBank/DDBJ whole genome shotgun (WGS) entry which is preliminary data.</text>
</comment>
<dbReference type="Proteomes" id="UP000050465">
    <property type="component" value="Unassembled WGS sequence"/>
</dbReference>